<proteinExistence type="inferred from homology"/>
<feature type="binding site" evidence="8">
    <location>
        <begin position="195"/>
        <end position="202"/>
    </location>
    <ligand>
        <name>GTP</name>
        <dbReference type="ChEBI" id="CHEBI:37565"/>
        <label>2</label>
    </ligand>
</feature>
<dbReference type="NCBIfam" id="TIGR03594">
    <property type="entry name" value="GTPase_EngA"/>
    <property type="match status" value="1"/>
</dbReference>
<dbReference type="Gene3D" id="3.30.300.20">
    <property type="match status" value="1"/>
</dbReference>
<dbReference type="GO" id="GO:0016787">
    <property type="term" value="F:hydrolase activity"/>
    <property type="evidence" value="ECO:0007669"/>
    <property type="project" value="UniProtKB-KW"/>
</dbReference>
<evidence type="ECO:0000313" key="12">
    <source>
        <dbReference type="EMBL" id="MBZ0155946.1"/>
    </source>
</evidence>
<dbReference type="InterPro" id="IPR016484">
    <property type="entry name" value="GTPase_Der"/>
</dbReference>
<gene>
    <name evidence="8 12" type="primary">der</name>
    <name evidence="12" type="ORF">K8I29_06990</name>
</gene>
<dbReference type="FunFam" id="3.40.50.300:FF:000040">
    <property type="entry name" value="GTPase Der"/>
    <property type="match status" value="1"/>
</dbReference>
<organism evidence="12 13">
    <name type="scientific">Candidatus Nitrobium versatile</name>
    <dbReference type="NCBI Taxonomy" id="2884831"/>
    <lineage>
        <taxon>Bacteria</taxon>
        <taxon>Pseudomonadati</taxon>
        <taxon>Nitrospirota</taxon>
        <taxon>Nitrospiria</taxon>
        <taxon>Nitrospirales</taxon>
        <taxon>Nitrospiraceae</taxon>
        <taxon>Candidatus Nitrobium</taxon>
    </lineage>
</organism>
<dbReference type="SUPFAM" id="SSF52540">
    <property type="entry name" value="P-loop containing nucleoside triphosphate hydrolases"/>
    <property type="match status" value="2"/>
</dbReference>
<dbReference type="InterPro" id="IPR032859">
    <property type="entry name" value="KH_dom-like"/>
</dbReference>
<dbReference type="GO" id="GO:0042254">
    <property type="term" value="P:ribosome biogenesis"/>
    <property type="evidence" value="ECO:0007669"/>
    <property type="project" value="UniProtKB-KW"/>
</dbReference>
<dbReference type="Proteomes" id="UP000705867">
    <property type="component" value="Unassembled WGS sequence"/>
</dbReference>
<reference evidence="12" key="1">
    <citation type="journal article" date="2021" name="bioRxiv">
        <title>Unraveling nitrogen, sulfur and carbon metabolic pathways and microbial community transcriptional responses to substrate deprivation and toxicity stresses in a bioreactor mimicking anoxic brackish coastal sediment conditions.</title>
        <authorList>
            <person name="Martins P.D."/>
            <person name="Echeveste M.J."/>
            <person name="Arshad A."/>
            <person name="Kurth J."/>
            <person name="Ouboter H."/>
            <person name="Jetten M.S.M."/>
            <person name="Welte C.U."/>
        </authorList>
    </citation>
    <scope>NUCLEOTIDE SEQUENCE</scope>
    <source>
        <strain evidence="12">MAG_39</strain>
    </source>
</reference>
<dbReference type="InterPro" id="IPR027417">
    <property type="entry name" value="P-loop_NTPase"/>
</dbReference>
<keyword evidence="6 8" id="KW-0342">GTP-binding</keyword>
<sequence length="463" mass="51798">MSALVAIIGRPNVGKSSLFNRMIRAGSREAHATAITEKTPGVTRDRNYGKTEWEGKGFSIVDTGGFYAEGLPHEDRKIADQVWEQALYAIEDADLLIHLLDGKEGLTPADAELASVLRKSGKRVLWVVNKIDAPAKESRTLEFYRIGTEEILPVSAITGFGFEEFMDKVVSLLPAGRLTGETSLEEMLPKVAVVGRPNVGKSTFINALLGKRRLIVSPVPGTTRDAVDSICTWYGKKYLFIDTAGIRKKVKSPVRAHRGFSGTNETVTPSIEGFSVLKAMRSIERADVALIVLDATQGIVEQDQRIAGLVEEYGKSAIFLLNKWDMVAEPEQSYKMLTQELRNKIWFMGHVPHLTTSGLEKKRITKIFPLIDELIAERNKRVSTGELNRFLAKAVAPHPFPRYRGRELKFFYMTQVEVAPPAFTLVVNYPAAVKESHLRYIEKALREKYSFKGTPLRIYVKSR</sequence>
<dbReference type="NCBIfam" id="TIGR00231">
    <property type="entry name" value="small_GTP"/>
    <property type="match status" value="2"/>
</dbReference>
<name>A0A953JDX1_9BACT</name>
<evidence type="ECO:0000256" key="3">
    <source>
        <dbReference type="ARBA" id="ARBA00022517"/>
    </source>
</evidence>
<dbReference type="HAMAP" id="MF_00195">
    <property type="entry name" value="GTPase_Der"/>
    <property type="match status" value="1"/>
</dbReference>
<dbReference type="GO" id="GO:0043022">
    <property type="term" value="F:ribosome binding"/>
    <property type="evidence" value="ECO:0007669"/>
    <property type="project" value="TreeGrafter"/>
</dbReference>
<evidence type="ECO:0000256" key="2">
    <source>
        <dbReference type="ARBA" id="ARBA00020953"/>
    </source>
</evidence>
<dbReference type="GO" id="GO:0005525">
    <property type="term" value="F:GTP binding"/>
    <property type="evidence" value="ECO:0007669"/>
    <property type="project" value="UniProtKB-UniRule"/>
</dbReference>
<dbReference type="InterPro" id="IPR031166">
    <property type="entry name" value="G_ENGA"/>
</dbReference>
<keyword evidence="3 8" id="KW-0690">Ribosome biogenesis</keyword>
<dbReference type="InterPro" id="IPR005225">
    <property type="entry name" value="Small_GTP-bd"/>
</dbReference>
<evidence type="ECO:0000256" key="6">
    <source>
        <dbReference type="ARBA" id="ARBA00023134"/>
    </source>
</evidence>
<evidence type="ECO:0000313" key="13">
    <source>
        <dbReference type="Proteomes" id="UP000705867"/>
    </source>
</evidence>
<evidence type="ECO:0000256" key="9">
    <source>
        <dbReference type="PROSITE-ProRule" id="PRU01049"/>
    </source>
</evidence>
<evidence type="ECO:0000256" key="8">
    <source>
        <dbReference type="HAMAP-Rule" id="MF_00195"/>
    </source>
</evidence>
<keyword evidence="5 8" id="KW-0547">Nucleotide-binding</keyword>
<comment type="function">
    <text evidence="8 10">GTPase that plays an essential role in the late steps of ribosome biogenesis.</text>
</comment>
<evidence type="ECO:0000256" key="10">
    <source>
        <dbReference type="RuleBase" id="RU004481"/>
    </source>
</evidence>
<dbReference type="PANTHER" id="PTHR43834:SF6">
    <property type="entry name" value="GTPASE DER"/>
    <property type="match status" value="1"/>
</dbReference>
<accession>A0A953JDX1</accession>
<evidence type="ECO:0000256" key="5">
    <source>
        <dbReference type="ARBA" id="ARBA00022741"/>
    </source>
</evidence>
<dbReference type="InterPro" id="IPR006073">
    <property type="entry name" value="GTP-bd"/>
</dbReference>
<evidence type="ECO:0000256" key="1">
    <source>
        <dbReference type="ARBA" id="ARBA00008279"/>
    </source>
</evidence>
<comment type="caution">
    <text evidence="12">The sequence shown here is derived from an EMBL/GenBank/DDBJ whole genome shotgun (WGS) entry which is preliminary data.</text>
</comment>
<feature type="binding site" evidence="8">
    <location>
        <begin position="62"/>
        <end position="66"/>
    </location>
    <ligand>
        <name>GTP</name>
        <dbReference type="ChEBI" id="CHEBI:37565"/>
        <label>1</label>
    </ligand>
</feature>
<dbReference type="Gene3D" id="3.40.50.300">
    <property type="entry name" value="P-loop containing nucleotide triphosphate hydrolases"/>
    <property type="match status" value="2"/>
</dbReference>
<dbReference type="AlphaFoldDB" id="A0A953JDX1"/>
<dbReference type="PRINTS" id="PR00326">
    <property type="entry name" value="GTP1OBG"/>
</dbReference>
<keyword evidence="4 10" id="KW-0677">Repeat</keyword>
<feature type="binding site" evidence="8">
    <location>
        <begin position="242"/>
        <end position="246"/>
    </location>
    <ligand>
        <name>GTP</name>
        <dbReference type="ChEBI" id="CHEBI:37565"/>
        <label>2</label>
    </ligand>
</feature>
<feature type="binding site" evidence="8">
    <location>
        <begin position="9"/>
        <end position="16"/>
    </location>
    <ligand>
        <name>GTP</name>
        <dbReference type="ChEBI" id="CHEBI:37565"/>
        <label>1</label>
    </ligand>
</feature>
<evidence type="ECO:0000256" key="7">
    <source>
        <dbReference type="ARBA" id="ARBA00032345"/>
    </source>
</evidence>
<evidence type="ECO:0000256" key="4">
    <source>
        <dbReference type="ARBA" id="ARBA00022737"/>
    </source>
</evidence>
<protein>
    <recommendedName>
        <fullName evidence="2 8">GTPase Der</fullName>
    </recommendedName>
    <alternativeName>
        <fullName evidence="7 8">GTP-binding protein EngA</fullName>
    </alternativeName>
</protein>
<dbReference type="InterPro" id="IPR015946">
    <property type="entry name" value="KH_dom-like_a/b"/>
</dbReference>
<dbReference type="EMBL" id="JAIOIV010000058">
    <property type="protein sequence ID" value="MBZ0155946.1"/>
    <property type="molecule type" value="Genomic_DNA"/>
</dbReference>
<comment type="similarity">
    <text evidence="1 8 9 10">Belongs to the TRAFAC class TrmE-Era-EngA-EngB-Septin-like GTPase superfamily. EngA (Der) GTPase family.</text>
</comment>
<dbReference type="CDD" id="cd01894">
    <property type="entry name" value="EngA1"/>
    <property type="match status" value="1"/>
</dbReference>
<feature type="domain" description="EngA-type G" evidence="11">
    <location>
        <begin position="189"/>
        <end position="379"/>
    </location>
</feature>
<feature type="binding site" evidence="8">
    <location>
        <begin position="129"/>
        <end position="132"/>
    </location>
    <ligand>
        <name>GTP</name>
        <dbReference type="ChEBI" id="CHEBI:37565"/>
        <label>1</label>
    </ligand>
</feature>
<reference evidence="12" key="2">
    <citation type="submission" date="2021-08" db="EMBL/GenBank/DDBJ databases">
        <authorList>
            <person name="Dalcin Martins P."/>
        </authorList>
    </citation>
    <scope>NUCLEOTIDE SEQUENCE</scope>
    <source>
        <strain evidence="12">MAG_39</strain>
    </source>
</reference>
<feature type="binding site" evidence="8">
    <location>
        <begin position="322"/>
        <end position="325"/>
    </location>
    <ligand>
        <name>GTP</name>
        <dbReference type="ChEBI" id="CHEBI:37565"/>
        <label>2</label>
    </ligand>
</feature>
<dbReference type="PIRSF" id="PIRSF006485">
    <property type="entry name" value="GTP-binding_EngA"/>
    <property type="match status" value="1"/>
</dbReference>
<dbReference type="Pfam" id="PF01926">
    <property type="entry name" value="MMR_HSR1"/>
    <property type="match status" value="2"/>
</dbReference>
<evidence type="ECO:0000259" key="11">
    <source>
        <dbReference type="PROSITE" id="PS51712"/>
    </source>
</evidence>
<dbReference type="CDD" id="cd01895">
    <property type="entry name" value="EngA2"/>
    <property type="match status" value="1"/>
</dbReference>
<comment type="subunit">
    <text evidence="8">Associates with the 50S ribosomal subunit.</text>
</comment>
<dbReference type="FunFam" id="3.30.300.20:FF:000004">
    <property type="entry name" value="GTPase Der"/>
    <property type="match status" value="1"/>
</dbReference>
<keyword evidence="12" id="KW-0378">Hydrolase</keyword>
<dbReference type="PROSITE" id="PS51712">
    <property type="entry name" value="G_ENGA"/>
    <property type="match status" value="1"/>
</dbReference>
<dbReference type="PANTHER" id="PTHR43834">
    <property type="entry name" value="GTPASE DER"/>
    <property type="match status" value="1"/>
</dbReference>
<dbReference type="Pfam" id="PF14714">
    <property type="entry name" value="KH_dom-like"/>
    <property type="match status" value="1"/>
</dbReference>